<organism evidence="2 3">
    <name type="scientific">Dialister hominis</name>
    <dbReference type="NCBI Taxonomy" id="2582419"/>
    <lineage>
        <taxon>Bacteria</taxon>
        <taxon>Bacillati</taxon>
        <taxon>Bacillota</taxon>
        <taxon>Negativicutes</taxon>
        <taxon>Veillonellales</taxon>
        <taxon>Veillonellaceae</taxon>
        <taxon>Dialister</taxon>
    </lineage>
</organism>
<protein>
    <submittedName>
        <fullName evidence="2">Uncharacterized protein</fullName>
    </submittedName>
</protein>
<feature type="transmembrane region" description="Helical" evidence="1">
    <location>
        <begin position="68"/>
        <end position="88"/>
    </location>
</feature>
<reference evidence="3" key="1">
    <citation type="submission" date="2019-05" db="EMBL/GenBank/DDBJ databases">
        <title>Complete genome sequencing of Dialister sp. strain 5BBH33.</title>
        <authorList>
            <person name="Sakamoto M."/>
            <person name="Murakami T."/>
            <person name="Mori H."/>
        </authorList>
    </citation>
    <scope>NUCLEOTIDE SEQUENCE [LARGE SCALE GENOMIC DNA]</scope>
    <source>
        <strain evidence="3">5BBH33</strain>
    </source>
</reference>
<evidence type="ECO:0000256" key="1">
    <source>
        <dbReference type="SAM" id="Phobius"/>
    </source>
</evidence>
<dbReference type="RefSeq" id="WP_418923744.1">
    <property type="nucleotide sequence ID" value="NZ_DBFUYI010000070.1"/>
</dbReference>
<keyword evidence="1" id="KW-0472">Membrane</keyword>
<evidence type="ECO:0000313" key="3">
    <source>
        <dbReference type="Proteomes" id="UP000320585"/>
    </source>
</evidence>
<gene>
    <name evidence="2" type="ORF">Dia5BBH33_01660</name>
</gene>
<accession>A0A8D5A0S0</accession>
<dbReference type="AlphaFoldDB" id="A0A8D5A0S0"/>
<sequence>MRESIKKIEKGMIFLLIITMPIMFLPERYNLPLAGSILPLMILYVLLLALGVQYVLEKFIYLPHYRFFLFFCFWVIVCTIIGAYRFPFWNEAFDRYLMDTNVVKVIEHIWPGIIDSPSALHFKYFVSSIWGIVKNLIVPLGGIFFIFTNMYSKSSREGISWISKAAFFGSINGDLFSI</sequence>
<keyword evidence="3" id="KW-1185">Reference proteome</keyword>
<proteinExistence type="predicted"/>
<dbReference type="KEGG" id="dho:Dia5BBH33_01660"/>
<keyword evidence="1" id="KW-0812">Transmembrane</keyword>
<dbReference type="EMBL" id="AP019697">
    <property type="protein sequence ID" value="BBK24231.1"/>
    <property type="molecule type" value="Genomic_DNA"/>
</dbReference>
<feature type="transmembrane region" description="Helical" evidence="1">
    <location>
        <begin position="124"/>
        <end position="147"/>
    </location>
</feature>
<evidence type="ECO:0000313" key="2">
    <source>
        <dbReference type="EMBL" id="BBK24231.1"/>
    </source>
</evidence>
<keyword evidence="1" id="KW-1133">Transmembrane helix</keyword>
<feature type="transmembrane region" description="Helical" evidence="1">
    <location>
        <begin position="12"/>
        <end position="31"/>
    </location>
</feature>
<name>A0A8D5A0S0_9FIRM</name>
<feature type="transmembrane region" description="Helical" evidence="1">
    <location>
        <begin position="37"/>
        <end position="56"/>
    </location>
</feature>
<dbReference type="Proteomes" id="UP000320585">
    <property type="component" value="Chromosome"/>
</dbReference>